<accession>A0A401UAQ6</accession>
<dbReference type="EMBL" id="BHXQ01000004">
    <property type="protein sequence ID" value="GCC51952.1"/>
    <property type="molecule type" value="Genomic_DNA"/>
</dbReference>
<dbReference type="Proteomes" id="UP000288227">
    <property type="component" value="Unassembled WGS sequence"/>
</dbReference>
<proteinExistence type="predicted"/>
<organism evidence="1 2">
    <name type="scientific">Chryseotalea sanaruensis</name>
    <dbReference type="NCBI Taxonomy" id="2482724"/>
    <lineage>
        <taxon>Bacteria</taxon>
        <taxon>Pseudomonadati</taxon>
        <taxon>Bacteroidota</taxon>
        <taxon>Cytophagia</taxon>
        <taxon>Cytophagales</taxon>
        <taxon>Chryseotaleaceae</taxon>
        <taxon>Chryseotalea</taxon>
    </lineage>
</organism>
<dbReference type="AlphaFoldDB" id="A0A401UAQ6"/>
<keyword evidence="2" id="KW-1185">Reference proteome</keyword>
<protein>
    <recommendedName>
        <fullName evidence="3">Adhesin domain-containing protein</fullName>
    </recommendedName>
</protein>
<evidence type="ECO:0008006" key="3">
    <source>
        <dbReference type="Google" id="ProtNLM"/>
    </source>
</evidence>
<gene>
    <name evidence="1" type="ORF">SanaruYs_21830</name>
</gene>
<name>A0A401UAQ6_9BACT</name>
<sequence length="288" mass="32399">MLTYTIVQAQTFTETIKKEFTFEKKSDANALMLFNISGDVRIKGYDGDKIIIEVERKITGKTAERLEQGKREIELGFIDKADTLILYTKGICTAFGKLNHPNGKRNNKKYNGYGYDWNSCNNRKSEETYDYEMNFIIKVPKNIHVMASTINNGDIWIDNTTKSVVANNVNGSVILNNITGSTQVSTINGNVDLNYVSNPPADSRYYTLNGDINANFKKGLKADLTFESYNGELYTNVEQLEVIPVSIEKKESAKGLKYKVGGTRYRIGSGGVLLDFETFNGDVYIKEM</sequence>
<reference evidence="1 2" key="1">
    <citation type="submission" date="2018-11" db="EMBL/GenBank/DDBJ databases">
        <title>Chryseotalea sanarue gen. nov., sp., nov., a member of the family Cytophagaceae, isolated from a brackish lake in Hamamatsu Japan.</title>
        <authorList>
            <person name="Maejima Y."/>
            <person name="Iino T."/>
            <person name="Muraguchi Y."/>
            <person name="Fukuda K."/>
            <person name="Ohkuma M."/>
            <person name="Moriuchi R."/>
            <person name="Dohra H."/>
            <person name="Kimbara K."/>
            <person name="Shintani M."/>
        </authorList>
    </citation>
    <scope>NUCLEOTIDE SEQUENCE [LARGE SCALE GENOMIC DNA]</scope>
    <source>
        <strain evidence="1 2">Ys</strain>
    </source>
</reference>
<evidence type="ECO:0000313" key="1">
    <source>
        <dbReference type="EMBL" id="GCC51952.1"/>
    </source>
</evidence>
<evidence type="ECO:0000313" key="2">
    <source>
        <dbReference type="Proteomes" id="UP000288227"/>
    </source>
</evidence>
<comment type="caution">
    <text evidence="1">The sequence shown here is derived from an EMBL/GenBank/DDBJ whole genome shotgun (WGS) entry which is preliminary data.</text>
</comment>